<name>A0A0K2VKE7_LEPSM</name>
<reference evidence="1" key="1">
    <citation type="submission" date="2014-05" db="EMBL/GenBank/DDBJ databases">
        <authorList>
            <person name="Chronopoulou M."/>
        </authorList>
    </citation>
    <scope>NUCLEOTIDE SEQUENCE</scope>
    <source>
        <tissue evidence="1">Whole organism</tissue>
    </source>
</reference>
<dbReference type="AlphaFoldDB" id="A0A0K2VKE7"/>
<proteinExistence type="predicted"/>
<dbReference type="EMBL" id="HACA01033558">
    <property type="protein sequence ID" value="CDW50919.1"/>
    <property type="molecule type" value="Transcribed_RNA"/>
</dbReference>
<organism evidence="1">
    <name type="scientific">Lepeophtheirus salmonis</name>
    <name type="common">Salmon louse</name>
    <name type="synonym">Caligus salmonis</name>
    <dbReference type="NCBI Taxonomy" id="72036"/>
    <lineage>
        <taxon>Eukaryota</taxon>
        <taxon>Metazoa</taxon>
        <taxon>Ecdysozoa</taxon>
        <taxon>Arthropoda</taxon>
        <taxon>Crustacea</taxon>
        <taxon>Multicrustacea</taxon>
        <taxon>Hexanauplia</taxon>
        <taxon>Copepoda</taxon>
        <taxon>Siphonostomatoida</taxon>
        <taxon>Caligidae</taxon>
        <taxon>Lepeophtheirus</taxon>
    </lineage>
</organism>
<accession>A0A0K2VKE7</accession>
<sequence>MKYFSLNNKRKKSALEGTGFKSFNKEAVGEK</sequence>
<protein>
    <submittedName>
        <fullName evidence="1">Uncharacterized protein</fullName>
    </submittedName>
</protein>
<evidence type="ECO:0000313" key="1">
    <source>
        <dbReference type="EMBL" id="CDW50919.1"/>
    </source>
</evidence>